<gene>
    <name evidence="3" type="ORF">EV690_1577</name>
</gene>
<reference evidence="3 4" key="1">
    <citation type="submission" date="2019-03" db="EMBL/GenBank/DDBJ databases">
        <title>Genomic Encyclopedia of Type Strains, Phase IV (KMG-IV): sequencing the most valuable type-strain genomes for metagenomic binning, comparative biology and taxonomic classification.</title>
        <authorList>
            <person name="Goeker M."/>
        </authorList>
    </citation>
    <scope>NUCLEOTIDE SEQUENCE [LARGE SCALE GENOMIC DNA]</scope>
    <source>
        <strain evidence="3 4">DSM 18577</strain>
    </source>
</reference>
<dbReference type="GO" id="GO:0015297">
    <property type="term" value="F:antiporter activity"/>
    <property type="evidence" value="ECO:0007669"/>
    <property type="project" value="InterPro"/>
</dbReference>
<feature type="transmembrane region" description="Helical" evidence="2">
    <location>
        <begin position="22"/>
        <end position="41"/>
    </location>
</feature>
<dbReference type="GO" id="GO:0015105">
    <property type="term" value="F:arsenite transmembrane transporter activity"/>
    <property type="evidence" value="ECO:0007669"/>
    <property type="project" value="TreeGrafter"/>
</dbReference>
<name>A0A4R1K1M0_9GAMM</name>
<keyword evidence="1" id="KW-0813">Transport</keyword>
<keyword evidence="2" id="KW-0472">Membrane</keyword>
<proteinExistence type="predicted"/>
<protein>
    <recommendedName>
        <fullName evidence="5">Arsenical-resistance protein</fullName>
    </recommendedName>
</protein>
<evidence type="ECO:0000256" key="1">
    <source>
        <dbReference type="ARBA" id="ARBA00022448"/>
    </source>
</evidence>
<evidence type="ECO:0000313" key="4">
    <source>
        <dbReference type="Proteomes" id="UP000295565"/>
    </source>
</evidence>
<keyword evidence="2" id="KW-0812">Transmembrane</keyword>
<dbReference type="AlphaFoldDB" id="A0A4R1K1M0"/>
<dbReference type="Proteomes" id="UP000295565">
    <property type="component" value="Unassembled WGS sequence"/>
</dbReference>
<evidence type="ECO:0008006" key="5">
    <source>
        <dbReference type="Google" id="ProtNLM"/>
    </source>
</evidence>
<keyword evidence="4" id="KW-1185">Reference proteome</keyword>
<dbReference type="EMBL" id="SMGD01000012">
    <property type="protein sequence ID" value="TCK57875.1"/>
    <property type="molecule type" value="Genomic_DNA"/>
</dbReference>
<dbReference type="GO" id="GO:0015104">
    <property type="term" value="F:antimonite transmembrane transporter activity"/>
    <property type="evidence" value="ECO:0007669"/>
    <property type="project" value="TreeGrafter"/>
</dbReference>
<dbReference type="PANTHER" id="PTHR43057:SF1">
    <property type="entry name" value="ARSENICAL-RESISTANCE PROTEIN 3"/>
    <property type="match status" value="1"/>
</dbReference>
<comment type="caution">
    <text evidence="3">The sequence shown here is derived from an EMBL/GenBank/DDBJ whole genome shotgun (WGS) entry which is preliminary data.</text>
</comment>
<accession>A0A4R1K1M0</accession>
<evidence type="ECO:0000256" key="2">
    <source>
        <dbReference type="SAM" id="Phobius"/>
    </source>
</evidence>
<dbReference type="GO" id="GO:0005886">
    <property type="term" value="C:plasma membrane"/>
    <property type="evidence" value="ECO:0007669"/>
    <property type="project" value="TreeGrafter"/>
</dbReference>
<dbReference type="PANTHER" id="PTHR43057">
    <property type="entry name" value="ARSENITE EFFLUX TRANSPORTER"/>
    <property type="match status" value="1"/>
</dbReference>
<sequence>MGDTASCNEASASQKMSFLDRYLTVWIFLAMTVGVGIGVLFPQVAQWNESLSVGSTNIPLAIGLI</sequence>
<dbReference type="InterPro" id="IPR004706">
    <property type="entry name" value="Arsenical-R_Acr3"/>
</dbReference>
<evidence type="ECO:0000313" key="3">
    <source>
        <dbReference type="EMBL" id="TCK57875.1"/>
    </source>
</evidence>
<organism evidence="3 4">
    <name type="scientific">Celerinatantimonas diazotrophica</name>
    <dbReference type="NCBI Taxonomy" id="412034"/>
    <lineage>
        <taxon>Bacteria</taxon>
        <taxon>Pseudomonadati</taxon>
        <taxon>Pseudomonadota</taxon>
        <taxon>Gammaproteobacteria</taxon>
        <taxon>Celerinatantimonadaceae</taxon>
        <taxon>Celerinatantimonas</taxon>
    </lineage>
</organism>
<keyword evidence="2" id="KW-1133">Transmembrane helix</keyword>